<keyword evidence="2" id="KW-1185">Reference proteome</keyword>
<name>A0ABV2SL48_9GAMM</name>
<comment type="caution">
    <text evidence="1">The sequence shown here is derived from an EMBL/GenBank/DDBJ whole genome shotgun (WGS) entry which is preliminary data.</text>
</comment>
<dbReference type="EMBL" id="JBEWTB010000002">
    <property type="protein sequence ID" value="MET4758497.1"/>
    <property type="molecule type" value="Genomic_DNA"/>
</dbReference>
<organism evidence="1 2">
    <name type="scientific">Endozoicomonas lisbonensis</name>
    <dbReference type="NCBI Taxonomy" id="3120522"/>
    <lineage>
        <taxon>Bacteria</taxon>
        <taxon>Pseudomonadati</taxon>
        <taxon>Pseudomonadota</taxon>
        <taxon>Gammaproteobacteria</taxon>
        <taxon>Oceanospirillales</taxon>
        <taxon>Endozoicomonadaceae</taxon>
        <taxon>Endozoicomonas</taxon>
    </lineage>
</organism>
<dbReference type="Proteomes" id="UP001549366">
    <property type="component" value="Unassembled WGS sequence"/>
</dbReference>
<sequence>MKDIALILFIGLAFNELTLRSFDVISRKRLTEAETHAFSQFEQIMNVRDCKPEKIIVTSNKEKEMIKKNVKWNCSGVVYEWAS</sequence>
<proteinExistence type="predicted"/>
<protein>
    <submittedName>
        <fullName evidence="1">Uncharacterized protein</fullName>
    </submittedName>
</protein>
<reference evidence="1 2" key="1">
    <citation type="submission" date="2024-06" db="EMBL/GenBank/DDBJ databases">
        <title>Genomic Encyclopedia of Type Strains, Phase V (KMG-V): Genome sequencing to study the core and pangenomes of soil and plant-associated prokaryotes.</title>
        <authorList>
            <person name="Whitman W."/>
        </authorList>
    </citation>
    <scope>NUCLEOTIDE SEQUENCE [LARGE SCALE GENOMIC DNA]</scope>
    <source>
        <strain evidence="1 2">NE40</strain>
    </source>
</reference>
<accession>A0ABV2SL48</accession>
<evidence type="ECO:0000313" key="1">
    <source>
        <dbReference type="EMBL" id="MET4758497.1"/>
    </source>
</evidence>
<gene>
    <name evidence="1" type="ORF">V5J35_003689</name>
</gene>
<evidence type="ECO:0000313" key="2">
    <source>
        <dbReference type="Proteomes" id="UP001549366"/>
    </source>
</evidence>
<dbReference type="RefSeq" id="WP_354008577.1">
    <property type="nucleotide sequence ID" value="NZ_JBEWTA010000001.1"/>
</dbReference>